<reference evidence="13" key="1">
    <citation type="submission" date="2023-06" db="EMBL/GenBank/DDBJ databases">
        <title>SYSU T00b26.</title>
        <authorList>
            <person name="Gao L."/>
            <person name="Fang B.-Z."/>
            <person name="Li W.-J."/>
        </authorList>
    </citation>
    <scope>NUCLEOTIDE SEQUENCE</scope>
    <source>
        <strain evidence="13">SYSU T00b26</strain>
    </source>
</reference>
<organism evidence="13 14">
    <name type="scientific">Demequina zhanjiangensis</name>
    <dbReference type="NCBI Taxonomy" id="3051659"/>
    <lineage>
        <taxon>Bacteria</taxon>
        <taxon>Bacillati</taxon>
        <taxon>Actinomycetota</taxon>
        <taxon>Actinomycetes</taxon>
        <taxon>Micrococcales</taxon>
        <taxon>Demequinaceae</taxon>
        <taxon>Demequina</taxon>
    </lineage>
</organism>
<evidence type="ECO:0000256" key="8">
    <source>
        <dbReference type="ARBA" id="ARBA00023136"/>
    </source>
</evidence>
<comment type="function">
    <text evidence="9">Part of the ABC transporter complex CysAWTP (TC 3.A.1.6.1) involved in sulfate/thiosulfate import. Probably responsible for the translocation of the substrate across the membrane.</text>
</comment>
<dbReference type="InterPro" id="IPR005667">
    <property type="entry name" value="Sulph_transpt2"/>
</dbReference>
<evidence type="ECO:0000256" key="10">
    <source>
        <dbReference type="RuleBase" id="RU363032"/>
    </source>
</evidence>
<keyword evidence="8 10" id="KW-0472">Membrane</keyword>
<dbReference type="PROSITE" id="PS50928">
    <property type="entry name" value="ABC_TM1"/>
    <property type="match status" value="1"/>
</dbReference>
<dbReference type="PANTHER" id="PTHR30406:SF8">
    <property type="entry name" value="SULFATE TRANSPORT SYSTEM PERMEASE PROTEIN CYST"/>
    <property type="match status" value="1"/>
</dbReference>
<evidence type="ECO:0000256" key="11">
    <source>
        <dbReference type="RuleBase" id="RU365097"/>
    </source>
</evidence>
<feature type="transmembrane region" description="Helical" evidence="10">
    <location>
        <begin position="50"/>
        <end position="73"/>
    </location>
</feature>
<dbReference type="Pfam" id="PF00528">
    <property type="entry name" value="BPD_transp_1"/>
    <property type="match status" value="1"/>
</dbReference>
<dbReference type="Gene3D" id="1.10.3720.10">
    <property type="entry name" value="MetI-like"/>
    <property type="match status" value="1"/>
</dbReference>
<evidence type="ECO:0000256" key="5">
    <source>
        <dbReference type="ARBA" id="ARBA00022692"/>
    </source>
</evidence>
<dbReference type="InterPro" id="IPR011867">
    <property type="entry name" value="ModB_ABC"/>
</dbReference>
<feature type="transmembrane region" description="Helical" evidence="10">
    <location>
        <begin position="175"/>
        <end position="196"/>
    </location>
</feature>
<evidence type="ECO:0000256" key="4">
    <source>
        <dbReference type="ARBA" id="ARBA00022505"/>
    </source>
</evidence>
<comment type="function">
    <text evidence="11">Part of the binding-protein-dependent transport system for molybdenum; probably responsible for the translocation of the substrate across the membrane.</text>
</comment>
<dbReference type="NCBIfam" id="TIGR02141">
    <property type="entry name" value="modB_ABC"/>
    <property type="match status" value="1"/>
</dbReference>
<evidence type="ECO:0000256" key="6">
    <source>
        <dbReference type="ARBA" id="ARBA00022989"/>
    </source>
</evidence>
<dbReference type="InterPro" id="IPR000515">
    <property type="entry name" value="MetI-like"/>
</dbReference>
<evidence type="ECO:0000256" key="7">
    <source>
        <dbReference type="ARBA" id="ARBA00023032"/>
    </source>
</evidence>
<feature type="transmembrane region" description="Helical" evidence="10">
    <location>
        <begin position="230"/>
        <end position="250"/>
    </location>
</feature>
<feature type="domain" description="ABC transmembrane type-1" evidence="12">
    <location>
        <begin position="47"/>
        <end position="249"/>
    </location>
</feature>
<comment type="caution">
    <text evidence="13">The sequence shown here is derived from an EMBL/GenBank/DDBJ whole genome shotgun (WGS) entry which is preliminary data.</text>
</comment>
<dbReference type="SUPFAM" id="SSF161098">
    <property type="entry name" value="MetI-like"/>
    <property type="match status" value="1"/>
</dbReference>
<sequence length="259" mass="26536">MTYPRRLLPLAVLGALLVAVPLVALASRVDWANFVPLVTSPSAVAAFGLSLRTAGVAAALCLVLGVPLGLALHRARFHGISVVRAFVLAPLVLPPVVGGLALVYAFGRRGLLGGTLEVLGIEVAFTTAAVVIAQTFVALPFMVLAVETALASRSGRHEATAGTLGAGPWLVFRRVTLPALIPALVTGTVLAFARALGEFGATLTFAGSLEGVTRTAPLKIYLAREADPDAAVALGLVLVIVAVAVVALTFRRARQGVAA</sequence>
<evidence type="ECO:0000256" key="2">
    <source>
        <dbReference type="ARBA" id="ARBA00011779"/>
    </source>
</evidence>
<evidence type="ECO:0000313" key="13">
    <source>
        <dbReference type="EMBL" id="MDN4472473.1"/>
    </source>
</evidence>
<proteinExistence type="inferred from homology"/>
<keyword evidence="14" id="KW-1185">Reference proteome</keyword>
<dbReference type="NCBIfam" id="TIGR01581">
    <property type="entry name" value="Mo_ABC_porter"/>
    <property type="match status" value="1"/>
</dbReference>
<evidence type="ECO:0000256" key="9">
    <source>
        <dbReference type="ARBA" id="ARBA00025323"/>
    </source>
</evidence>
<comment type="subcellular location">
    <subcellularLocation>
        <location evidence="10">Cell membrane</location>
        <topology evidence="10">Multi-pass membrane protein</topology>
    </subcellularLocation>
    <subcellularLocation>
        <location evidence="1">Membrane</location>
        <topology evidence="1">Multi-pass membrane protein</topology>
    </subcellularLocation>
</comment>
<accession>A0ABT8G071</accession>
<dbReference type="CDD" id="cd06261">
    <property type="entry name" value="TM_PBP2"/>
    <property type="match status" value="1"/>
</dbReference>
<protein>
    <recommendedName>
        <fullName evidence="11">Molybdenum transport system permease</fullName>
    </recommendedName>
</protein>
<evidence type="ECO:0000313" key="14">
    <source>
        <dbReference type="Proteomes" id="UP001172738"/>
    </source>
</evidence>
<keyword evidence="3 10" id="KW-0813">Transport</keyword>
<feature type="transmembrane region" description="Helical" evidence="10">
    <location>
        <begin position="118"/>
        <end position="146"/>
    </location>
</feature>
<dbReference type="EMBL" id="JAUHPV010000003">
    <property type="protein sequence ID" value="MDN4472473.1"/>
    <property type="molecule type" value="Genomic_DNA"/>
</dbReference>
<evidence type="ECO:0000256" key="3">
    <source>
        <dbReference type="ARBA" id="ARBA00022448"/>
    </source>
</evidence>
<evidence type="ECO:0000256" key="1">
    <source>
        <dbReference type="ARBA" id="ARBA00004141"/>
    </source>
</evidence>
<keyword evidence="5 10" id="KW-0812">Transmembrane</keyword>
<dbReference type="InterPro" id="IPR006469">
    <property type="entry name" value="NifC_ABC_porter"/>
</dbReference>
<dbReference type="RefSeq" id="WP_301127085.1">
    <property type="nucleotide sequence ID" value="NZ_JAUHPV010000003.1"/>
</dbReference>
<keyword evidence="11" id="KW-1003">Cell membrane</keyword>
<keyword evidence="4 11" id="KW-0500">Molybdenum</keyword>
<name>A0ABT8G071_9MICO</name>
<dbReference type="InterPro" id="IPR035906">
    <property type="entry name" value="MetI-like_sf"/>
</dbReference>
<feature type="transmembrane region" description="Helical" evidence="10">
    <location>
        <begin position="85"/>
        <end position="106"/>
    </location>
</feature>
<keyword evidence="6 10" id="KW-1133">Transmembrane helix</keyword>
<gene>
    <name evidence="13" type="ORF">QQX04_05640</name>
</gene>
<comment type="subunit">
    <text evidence="2">The complex is composed of two ATP-binding proteins (CysA), two transmembrane proteins (CysT and CysW) and a solute-binding protein (CysP).</text>
</comment>
<evidence type="ECO:0000259" key="12">
    <source>
        <dbReference type="PROSITE" id="PS50928"/>
    </source>
</evidence>
<dbReference type="PANTHER" id="PTHR30406">
    <property type="entry name" value="SULFATE TRANSPORT SYSTEM PERMEASE PROTEIN"/>
    <property type="match status" value="1"/>
</dbReference>
<keyword evidence="7" id="KW-0764">Sulfate transport</keyword>
<comment type="similarity">
    <text evidence="11">Belongs to the binding-protein-dependent transport system permease family. CysTW subfamily.</text>
</comment>
<dbReference type="Proteomes" id="UP001172738">
    <property type="component" value="Unassembled WGS sequence"/>
</dbReference>